<comment type="function">
    <text evidence="5">An accessory protein needed during the final step in the assembly of 30S ribosomal subunit, possibly for assembly of the head region. Essential for efficient processing of 16S rRNA. May be needed both before and after RbfA during the maturation of 16S rRNA. It has affinity for free ribosomal 30S subunits but not for 70S ribosomes.</text>
</comment>
<evidence type="ECO:0000256" key="4">
    <source>
        <dbReference type="ARBA" id="ARBA00023186"/>
    </source>
</evidence>
<accession>A0ABU1D3F5</accession>
<gene>
    <name evidence="5 8" type="primary">rimM</name>
    <name evidence="8" type="ORF">Q8947_02895</name>
</gene>
<dbReference type="InterPro" id="IPR036976">
    <property type="entry name" value="RimM_N_sf"/>
</dbReference>
<dbReference type="Gene3D" id="2.40.30.60">
    <property type="entry name" value="RimM"/>
    <property type="match status" value="1"/>
</dbReference>
<keyword evidence="1 5" id="KW-0963">Cytoplasm</keyword>
<dbReference type="SUPFAM" id="SSF50346">
    <property type="entry name" value="PRC-barrel domain"/>
    <property type="match status" value="1"/>
</dbReference>
<protein>
    <recommendedName>
        <fullName evidence="5">Ribosome maturation factor RimM</fullName>
    </recommendedName>
</protein>
<dbReference type="Pfam" id="PF24986">
    <property type="entry name" value="PRC_RimM"/>
    <property type="match status" value="1"/>
</dbReference>
<dbReference type="InterPro" id="IPR011033">
    <property type="entry name" value="PRC_barrel-like_sf"/>
</dbReference>
<dbReference type="InterPro" id="IPR002676">
    <property type="entry name" value="RimM_N"/>
</dbReference>
<proteinExistence type="inferred from homology"/>
<keyword evidence="4 5" id="KW-0143">Chaperone</keyword>
<evidence type="ECO:0000256" key="3">
    <source>
        <dbReference type="ARBA" id="ARBA00022552"/>
    </source>
</evidence>
<evidence type="ECO:0000256" key="1">
    <source>
        <dbReference type="ARBA" id="ARBA00022490"/>
    </source>
</evidence>
<comment type="similarity">
    <text evidence="5">Belongs to the RimM family.</text>
</comment>
<dbReference type="PANTHER" id="PTHR33692">
    <property type="entry name" value="RIBOSOME MATURATION FACTOR RIMM"/>
    <property type="match status" value="1"/>
</dbReference>
<evidence type="ECO:0000256" key="5">
    <source>
        <dbReference type="HAMAP-Rule" id="MF_00014"/>
    </source>
</evidence>
<feature type="domain" description="RimM N-terminal" evidence="6">
    <location>
        <begin position="19"/>
        <end position="108"/>
    </location>
</feature>
<comment type="domain">
    <text evidence="5">The PRC barrel domain binds ribosomal protein uS19.</text>
</comment>
<keyword evidence="9" id="KW-1185">Reference proteome</keyword>
<dbReference type="NCBIfam" id="TIGR02273">
    <property type="entry name" value="16S_RimM"/>
    <property type="match status" value="1"/>
</dbReference>
<dbReference type="EMBL" id="JAUZQE010000004">
    <property type="protein sequence ID" value="MDR4124932.1"/>
    <property type="molecule type" value="Genomic_DNA"/>
</dbReference>
<evidence type="ECO:0000313" key="8">
    <source>
        <dbReference type="EMBL" id="MDR4124932.1"/>
    </source>
</evidence>
<comment type="caution">
    <text evidence="8">The sequence shown here is derived from an EMBL/GenBank/DDBJ whole genome shotgun (WGS) entry which is preliminary data.</text>
</comment>
<comment type="subcellular location">
    <subcellularLocation>
        <location evidence="5">Cytoplasm</location>
    </subcellularLocation>
</comment>
<feature type="domain" description="Ribosome maturation factor RimM PRC barrel" evidence="7">
    <location>
        <begin position="120"/>
        <end position="206"/>
    </location>
</feature>
<evidence type="ECO:0000259" key="7">
    <source>
        <dbReference type="Pfam" id="PF24986"/>
    </source>
</evidence>
<dbReference type="SUPFAM" id="SSF50447">
    <property type="entry name" value="Translation proteins"/>
    <property type="match status" value="1"/>
</dbReference>
<name>A0ABU1D3F5_9BURK</name>
<dbReference type="InterPro" id="IPR011961">
    <property type="entry name" value="RimM"/>
</dbReference>
<organism evidence="8 9">
    <name type="scientific">Yanghanlia caeni</name>
    <dbReference type="NCBI Taxonomy" id="3064283"/>
    <lineage>
        <taxon>Bacteria</taxon>
        <taxon>Pseudomonadati</taxon>
        <taxon>Pseudomonadota</taxon>
        <taxon>Betaproteobacteria</taxon>
        <taxon>Burkholderiales</taxon>
        <taxon>Alcaligenaceae</taxon>
        <taxon>Yanghanlia</taxon>
    </lineage>
</organism>
<comment type="subunit">
    <text evidence="5">Binds ribosomal protein uS19.</text>
</comment>
<keyword evidence="3 5" id="KW-0698">rRNA processing</keyword>
<dbReference type="Proteomes" id="UP001232156">
    <property type="component" value="Unassembled WGS sequence"/>
</dbReference>
<reference evidence="8 9" key="1">
    <citation type="submission" date="2023-08" db="EMBL/GenBank/DDBJ databases">
        <title>Alcaligenaceae gen. nov., a novel taxon isolated from the sludge of Yixing Pesticide Factory.</title>
        <authorList>
            <person name="Ruan L."/>
        </authorList>
    </citation>
    <scope>NUCLEOTIDE SEQUENCE [LARGE SCALE GENOMIC DNA]</scope>
    <source>
        <strain evidence="8 9">LG-2</strain>
    </source>
</reference>
<evidence type="ECO:0000259" key="6">
    <source>
        <dbReference type="Pfam" id="PF01782"/>
    </source>
</evidence>
<dbReference type="Gene3D" id="2.30.30.240">
    <property type="entry name" value="PRC-barrel domain"/>
    <property type="match status" value="1"/>
</dbReference>
<dbReference type="InterPro" id="IPR009000">
    <property type="entry name" value="Transl_B-barrel_sf"/>
</dbReference>
<dbReference type="PANTHER" id="PTHR33692:SF1">
    <property type="entry name" value="RIBOSOME MATURATION FACTOR RIMM"/>
    <property type="match status" value="1"/>
</dbReference>
<evidence type="ECO:0000313" key="9">
    <source>
        <dbReference type="Proteomes" id="UP001232156"/>
    </source>
</evidence>
<dbReference type="InterPro" id="IPR056792">
    <property type="entry name" value="PRC_RimM"/>
</dbReference>
<dbReference type="HAMAP" id="MF_00014">
    <property type="entry name" value="Ribosome_mat_RimM"/>
    <property type="match status" value="1"/>
</dbReference>
<dbReference type="Pfam" id="PF01782">
    <property type="entry name" value="RimM"/>
    <property type="match status" value="1"/>
</dbReference>
<evidence type="ECO:0000256" key="2">
    <source>
        <dbReference type="ARBA" id="ARBA00022517"/>
    </source>
</evidence>
<dbReference type="RefSeq" id="WP_165279580.1">
    <property type="nucleotide sequence ID" value="NZ_JAUZQE010000004.1"/>
</dbReference>
<keyword evidence="2 5" id="KW-0690">Ribosome biogenesis</keyword>
<sequence length="207" mass="22700">MSRSEAAAHGGVPQDLVELGRVTSAYGLRGWVKIQPHAAGSPALLGVREWWLQRPAAPLNTGDPQPPWPVRVSKSRRHGATVVASLEGVTDRNQAEPLRGCTVWVSRAAFPATENDEYYWVDLIGCTVYGTEAGERVLLGVVDHVMDNGVHAILRVQRQRVDSGGVPQPMLDSRGMQVETLIPFVAAHVHTVDLTNRRLETDWPADF</sequence>